<dbReference type="Pfam" id="PF07707">
    <property type="entry name" value="BACK"/>
    <property type="match status" value="2"/>
</dbReference>
<evidence type="ECO:0000256" key="2">
    <source>
        <dbReference type="ARBA" id="ARBA00022490"/>
    </source>
</evidence>
<keyword evidence="2" id="KW-0963">Cytoplasm</keyword>
<dbReference type="GO" id="GO:0005829">
    <property type="term" value="C:cytosol"/>
    <property type="evidence" value="ECO:0007669"/>
    <property type="project" value="TreeGrafter"/>
</dbReference>
<reference evidence="4 5" key="1">
    <citation type="journal article" date="2018" name="Sci. Rep.">
        <title>Comparative analysis of the Pocillopora damicornis genome highlights role of immune system in coral evolution.</title>
        <authorList>
            <person name="Cunning R."/>
            <person name="Bay R.A."/>
            <person name="Gillette P."/>
            <person name="Baker A.C."/>
            <person name="Traylor-Knowles N."/>
        </authorList>
    </citation>
    <scope>NUCLEOTIDE SEQUENCE [LARGE SCALE GENOMIC DNA]</scope>
    <source>
        <strain evidence="4">RSMAS</strain>
        <tissue evidence="4">Whole animal</tissue>
    </source>
</reference>
<keyword evidence="5" id="KW-1185">Reference proteome</keyword>
<name>A0A3M6U024_POCDA</name>
<dbReference type="SMART" id="SM00225">
    <property type="entry name" value="BTB"/>
    <property type="match status" value="2"/>
</dbReference>
<dbReference type="InterPro" id="IPR000210">
    <property type="entry name" value="BTB/POZ_dom"/>
</dbReference>
<dbReference type="InterPro" id="IPR038648">
    <property type="entry name" value="PHR_sf"/>
</dbReference>
<dbReference type="EMBL" id="RCHS01002511">
    <property type="protein sequence ID" value="RMX47023.1"/>
    <property type="molecule type" value="Genomic_DNA"/>
</dbReference>
<dbReference type="Gene3D" id="1.25.40.420">
    <property type="match status" value="2"/>
</dbReference>
<dbReference type="Gene3D" id="3.30.710.10">
    <property type="entry name" value="Potassium Channel Kv1.1, Chain A"/>
    <property type="match status" value="2"/>
</dbReference>
<evidence type="ECO:0000313" key="4">
    <source>
        <dbReference type="EMBL" id="RMX47023.1"/>
    </source>
</evidence>
<evidence type="ECO:0000313" key="5">
    <source>
        <dbReference type="Proteomes" id="UP000275408"/>
    </source>
</evidence>
<dbReference type="AlphaFoldDB" id="A0A3M6U024"/>
<dbReference type="InterPro" id="IPR011705">
    <property type="entry name" value="BACK"/>
</dbReference>
<dbReference type="OrthoDB" id="45365at2759"/>
<dbReference type="STRING" id="46731.A0A3M6U024"/>
<dbReference type="PROSITE" id="PS50097">
    <property type="entry name" value="BTB"/>
    <property type="match status" value="2"/>
</dbReference>
<dbReference type="SUPFAM" id="SSF54695">
    <property type="entry name" value="POZ domain"/>
    <property type="match status" value="2"/>
</dbReference>
<dbReference type="Pfam" id="PF00651">
    <property type="entry name" value="BTB"/>
    <property type="match status" value="2"/>
</dbReference>
<dbReference type="InterPro" id="IPR011333">
    <property type="entry name" value="SKP1/BTB/POZ_sf"/>
</dbReference>
<dbReference type="InterPro" id="IPR012983">
    <property type="entry name" value="PHR"/>
</dbReference>
<dbReference type="Pfam" id="PF08005">
    <property type="entry name" value="PHR"/>
    <property type="match status" value="2"/>
</dbReference>
<dbReference type="SMART" id="SM00875">
    <property type="entry name" value="BACK"/>
    <property type="match status" value="2"/>
</dbReference>
<accession>A0A3M6U024</accession>
<sequence length="889" mass="101084">MSPNYESKLQWSRQRSSTFKSFSIRLYGILNHTIHVCRRGKVAIDKAFLEGENDVKFTVRTTDGGSESMQFIPAHKLVLSISSPVFEAMFYGELAETRDFIELPDCDYESLLELFSFMYCDEVNLSGSNVMGVLYLAKKYMVPSLADKCTEYLFKNLDPSNVFIILPCAQKCQEKALVDRCWRVIDDNMEQVAKSDGFVTIERNLLETVVIRDTLNIEEIDLFKAVDMWASKECERQGLEADGTTKRRILGEEIVKAIRFPVIDQKDFADVVLDSDILNLVEVKTLVKYRSSVLCHPLRFSDKRRSSVPRVCGKTQRCFRFQSFISLSKDDVFEKIHIIEFSVYSKILLHGVCLCGGYSENLIELSLWNNKGTLNRVTGTFSVNLYEENSFPFYAYQILFPKNVVLKENTTYRMEARTSHPSSWCGEKILHQVTSSGVKFTFKSIVGKDFPMNWQTKKLTIRERSEFIFNNDLFSDVRFVVSGVIGKCENKKSIPAHKFVLSISSPVFEAMFYGELAETKDSIELPDCDYESLLEFFRYMYSDEVGLNGGNVMGVFYLAKKYMVPSLADKCARHLRHNLDESNVFSVLKFAQKYDETNLVENCWKVIDERTAEAVKSRNGFLTIERSLLEALVERDSLNINEVELFKAVDLWAINACKKQGLVANGSTKRTILGERVVKAIRFPTMKQEDFALVALDSKILTAEEIVSVIKRINLVSSALLLFPETKRSGFVGEIQRCCRFGSVSHNKWSYAGSSKDCVNLCADREITLHGLRLFGEDQNSYWVDMEIKIAKNKSVLLSKAGWFKSEALSSNFGHYHGFEVFFDAPLVLKKNQSYSVEALIIGSDSMHGKNGHEIVKCCGVTITFTNSKYSGNGTSVSRGQFPDILFTV</sequence>
<protein>
    <recommendedName>
        <fullName evidence="3">BTB domain-containing protein</fullName>
    </recommendedName>
</protein>
<comment type="caution">
    <text evidence="4">The sequence shown here is derived from an EMBL/GenBank/DDBJ whole genome shotgun (WGS) entry which is preliminary data.</text>
</comment>
<organism evidence="4 5">
    <name type="scientific">Pocillopora damicornis</name>
    <name type="common">Cauliflower coral</name>
    <name type="synonym">Millepora damicornis</name>
    <dbReference type="NCBI Taxonomy" id="46731"/>
    <lineage>
        <taxon>Eukaryota</taxon>
        <taxon>Metazoa</taxon>
        <taxon>Cnidaria</taxon>
        <taxon>Anthozoa</taxon>
        <taxon>Hexacorallia</taxon>
        <taxon>Scleractinia</taxon>
        <taxon>Astrocoeniina</taxon>
        <taxon>Pocilloporidae</taxon>
        <taxon>Pocillopora</taxon>
    </lineage>
</organism>
<evidence type="ECO:0000256" key="1">
    <source>
        <dbReference type="ARBA" id="ARBA00004496"/>
    </source>
</evidence>
<dbReference type="PANTHER" id="PTHR45774">
    <property type="entry name" value="BTB/POZ DOMAIN-CONTAINING"/>
    <property type="match status" value="1"/>
</dbReference>
<feature type="domain" description="BTB" evidence="3">
    <location>
        <begin position="475"/>
        <end position="549"/>
    </location>
</feature>
<dbReference type="GO" id="GO:0022008">
    <property type="term" value="P:neurogenesis"/>
    <property type="evidence" value="ECO:0007669"/>
    <property type="project" value="TreeGrafter"/>
</dbReference>
<evidence type="ECO:0000259" key="3">
    <source>
        <dbReference type="PROSITE" id="PS50097"/>
    </source>
</evidence>
<dbReference type="Gene3D" id="2.60.120.820">
    <property type="entry name" value="PHR domain"/>
    <property type="match status" value="2"/>
</dbReference>
<comment type="subcellular location">
    <subcellularLocation>
        <location evidence="1">Cytoplasm</location>
    </subcellularLocation>
</comment>
<gene>
    <name evidence="4" type="ORF">pdam_00009633</name>
</gene>
<proteinExistence type="predicted"/>
<feature type="domain" description="BTB" evidence="3">
    <location>
        <begin position="53"/>
        <end position="127"/>
    </location>
</feature>
<dbReference type="Proteomes" id="UP000275408">
    <property type="component" value="Unassembled WGS sequence"/>
</dbReference>
<dbReference type="PANTHER" id="PTHR45774:SF3">
    <property type="entry name" value="BTB (POZ) DOMAIN-CONTAINING 2B-RELATED"/>
    <property type="match status" value="1"/>
</dbReference>